<dbReference type="PANTHER" id="PTHR43798:SF33">
    <property type="entry name" value="HYDROLASE, PUTATIVE (AFU_ORTHOLOGUE AFUA_2G14860)-RELATED"/>
    <property type="match status" value="1"/>
</dbReference>
<dbReference type="RefSeq" id="WP_091479947.1">
    <property type="nucleotide sequence ID" value="NZ_FOTR01000001.1"/>
</dbReference>
<evidence type="ECO:0000313" key="3">
    <source>
        <dbReference type="Proteomes" id="UP000198565"/>
    </source>
</evidence>
<proteinExistence type="predicted"/>
<dbReference type="GO" id="GO:0046464">
    <property type="term" value="P:acylglycerol catabolic process"/>
    <property type="evidence" value="ECO:0007669"/>
    <property type="project" value="TreeGrafter"/>
</dbReference>
<evidence type="ECO:0000259" key="1">
    <source>
        <dbReference type="Pfam" id="PF00561"/>
    </source>
</evidence>
<dbReference type="PANTHER" id="PTHR43798">
    <property type="entry name" value="MONOACYLGLYCEROL LIPASE"/>
    <property type="match status" value="1"/>
</dbReference>
<organism evidence="2 3">
    <name type="scientific">Gracilibacillus orientalis</name>
    <dbReference type="NCBI Taxonomy" id="334253"/>
    <lineage>
        <taxon>Bacteria</taxon>
        <taxon>Bacillati</taxon>
        <taxon>Bacillota</taxon>
        <taxon>Bacilli</taxon>
        <taxon>Bacillales</taxon>
        <taxon>Bacillaceae</taxon>
        <taxon>Gracilibacillus</taxon>
    </lineage>
</organism>
<protein>
    <submittedName>
        <fullName evidence="2">Pimeloyl-ACP methyl ester carboxylesterase</fullName>
    </submittedName>
</protein>
<dbReference type="InterPro" id="IPR000073">
    <property type="entry name" value="AB_hydrolase_1"/>
</dbReference>
<dbReference type="InterPro" id="IPR029058">
    <property type="entry name" value="AB_hydrolase_fold"/>
</dbReference>
<dbReference type="GO" id="GO:0016020">
    <property type="term" value="C:membrane"/>
    <property type="evidence" value="ECO:0007669"/>
    <property type="project" value="TreeGrafter"/>
</dbReference>
<dbReference type="OrthoDB" id="9805423at2"/>
<dbReference type="Gene3D" id="3.40.50.1820">
    <property type="entry name" value="alpha/beta hydrolase"/>
    <property type="match status" value="1"/>
</dbReference>
<dbReference type="Proteomes" id="UP000198565">
    <property type="component" value="Unassembled WGS sequence"/>
</dbReference>
<reference evidence="3" key="1">
    <citation type="submission" date="2016-10" db="EMBL/GenBank/DDBJ databases">
        <authorList>
            <person name="Varghese N."/>
            <person name="Submissions S."/>
        </authorList>
    </citation>
    <scope>NUCLEOTIDE SEQUENCE [LARGE SCALE GENOMIC DNA]</scope>
    <source>
        <strain evidence="3">CGMCC 1.4250</strain>
    </source>
</reference>
<dbReference type="PRINTS" id="PR00111">
    <property type="entry name" value="ABHYDROLASE"/>
</dbReference>
<dbReference type="GO" id="GO:0047372">
    <property type="term" value="F:monoacylglycerol lipase activity"/>
    <property type="evidence" value="ECO:0007669"/>
    <property type="project" value="TreeGrafter"/>
</dbReference>
<dbReference type="InterPro" id="IPR050266">
    <property type="entry name" value="AB_hydrolase_sf"/>
</dbReference>
<dbReference type="Pfam" id="PF00561">
    <property type="entry name" value="Abhydrolase_1"/>
    <property type="match status" value="1"/>
</dbReference>
<dbReference type="AlphaFoldDB" id="A0A1I4H5N9"/>
<keyword evidence="3" id="KW-1185">Reference proteome</keyword>
<sequence>MQTNEVKGILNATGANIYFHSKGTGENLLLLHAGIADSRMWDKEFHLLSEKYRVVRLDLPGYGSSDFTGVNYSYSNIINELLTHLDINHTHILAASFGGKIAIDFYLENPEKCLSLALLSPALSGWEDSSYLQEYEEGEEKLLQEGKIEETAQFNYETWILRNRDPELINSDVKQLVIDMQIKSLTKPEPDHPCEEIETEDNILQIKDIRVPVLIINGKYDVQDFHDISELMSKELPSVKRITIPDAAHLANLESPELFFKMISEFFFDNSKNS</sequence>
<evidence type="ECO:0000313" key="2">
    <source>
        <dbReference type="EMBL" id="SFL37584.1"/>
    </source>
</evidence>
<feature type="domain" description="AB hydrolase-1" evidence="1">
    <location>
        <begin position="28"/>
        <end position="256"/>
    </location>
</feature>
<dbReference type="InterPro" id="IPR000639">
    <property type="entry name" value="Epox_hydrolase-like"/>
</dbReference>
<dbReference type="EMBL" id="FOTR01000001">
    <property type="protein sequence ID" value="SFL37584.1"/>
    <property type="molecule type" value="Genomic_DNA"/>
</dbReference>
<dbReference type="STRING" id="334253.SAMN04487943_101240"/>
<accession>A0A1I4H5N9</accession>
<name>A0A1I4H5N9_9BACI</name>
<dbReference type="SUPFAM" id="SSF53474">
    <property type="entry name" value="alpha/beta-Hydrolases"/>
    <property type="match status" value="1"/>
</dbReference>
<dbReference type="PRINTS" id="PR00412">
    <property type="entry name" value="EPOXHYDRLASE"/>
</dbReference>
<gene>
    <name evidence="2" type="ORF">SAMN04487943_101240</name>
</gene>